<feature type="compositionally biased region" description="Polar residues" evidence="1">
    <location>
        <begin position="1"/>
        <end position="12"/>
    </location>
</feature>
<dbReference type="Proteomes" id="UP001592529">
    <property type="component" value="Unassembled WGS sequence"/>
</dbReference>
<evidence type="ECO:0000313" key="3">
    <source>
        <dbReference type="Proteomes" id="UP001592529"/>
    </source>
</evidence>
<proteinExistence type="predicted"/>
<dbReference type="RefSeq" id="WP_380527909.1">
    <property type="nucleotide sequence ID" value="NZ_JBHFAA010000025.1"/>
</dbReference>
<protein>
    <submittedName>
        <fullName evidence="2">Uncharacterized protein</fullName>
    </submittedName>
</protein>
<dbReference type="EMBL" id="JBHFAA010000025">
    <property type="protein sequence ID" value="MFC1428527.1"/>
    <property type="molecule type" value="Genomic_DNA"/>
</dbReference>
<feature type="region of interest" description="Disordered" evidence="1">
    <location>
        <begin position="1"/>
        <end position="25"/>
    </location>
</feature>
<comment type="caution">
    <text evidence="2">The sequence shown here is derived from an EMBL/GenBank/DDBJ whole genome shotgun (WGS) entry which is preliminary data.</text>
</comment>
<evidence type="ECO:0000256" key="1">
    <source>
        <dbReference type="SAM" id="MobiDB-lite"/>
    </source>
</evidence>
<sequence length="99" mass="11024">MTTDDSTATQQEAVELPPRQPGEPAPDVLVYATGQKAVLDVYRSGRWHQGIVRERLRFPHGGTAYKVLLDLGTGRHEVRTYIWPTGLRVKFVPKAAPSL</sequence>
<reference evidence="2 3" key="1">
    <citation type="submission" date="2024-09" db="EMBL/GenBank/DDBJ databases">
        <authorList>
            <person name="Lee S.D."/>
        </authorList>
    </citation>
    <scope>NUCLEOTIDE SEQUENCE [LARGE SCALE GENOMIC DNA]</scope>
    <source>
        <strain evidence="2 3">N1-12</strain>
    </source>
</reference>
<evidence type="ECO:0000313" key="2">
    <source>
        <dbReference type="EMBL" id="MFC1428527.1"/>
    </source>
</evidence>
<organism evidence="2 3">
    <name type="scientific">Streptacidiphilus alkalitolerans</name>
    <dbReference type="NCBI Taxonomy" id="3342712"/>
    <lineage>
        <taxon>Bacteria</taxon>
        <taxon>Bacillati</taxon>
        <taxon>Actinomycetota</taxon>
        <taxon>Actinomycetes</taxon>
        <taxon>Kitasatosporales</taxon>
        <taxon>Streptomycetaceae</taxon>
        <taxon>Streptacidiphilus</taxon>
    </lineage>
</organism>
<keyword evidence="3" id="KW-1185">Reference proteome</keyword>
<accession>A0ABV6WRX0</accession>
<name>A0ABV6WRX0_9ACTN</name>
<gene>
    <name evidence="2" type="ORF">ACEZCY_35735</name>
</gene>